<dbReference type="PATRIC" id="fig|1056511.3.peg.1210"/>
<dbReference type="PROSITE" id="PS00211">
    <property type="entry name" value="ABC_TRANSPORTER_1"/>
    <property type="match status" value="1"/>
</dbReference>
<dbReference type="PANTHER" id="PTHR19211">
    <property type="entry name" value="ATP-BINDING TRANSPORT PROTEIN-RELATED"/>
    <property type="match status" value="1"/>
</dbReference>
<keyword evidence="3" id="KW-0067">ATP-binding</keyword>
<evidence type="ECO:0000313" key="6">
    <source>
        <dbReference type="EMBL" id="ELR66683.1"/>
    </source>
</evidence>
<name>L8JEK4_9GAMM</name>
<dbReference type="InterPro" id="IPR003593">
    <property type="entry name" value="AAA+_ATPase"/>
</dbReference>
<dbReference type="InterPro" id="IPR003439">
    <property type="entry name" value="ABC_transporter-like_ATP-bd"/>
</dbReference>
<keyword evidence="7" id="KW-1185">Reference proteome</keyword>
<evidence type="ECO:0000313" key="7">
    <source>
        <dbReference type="Proteomes" id="UP000011134"/>
    </source>
</evidence>
<keyword evidence="2" id="KW-0547">Nucleotide-binding</keyword>
<evidence type="ECO:0000256" key="2">
    <source>
        <dbReference type="ARBA" id="ARBA00022741"/>
    </source>
</evidence>
<dbReference type="InterPro" id="IPR017871">
    <property type="entry name" value="ABC_transporter-like_CS"/>
</dbReference>
<dbReference type="CDD" id="cd03221">
    <property type="entry name" value="ABCF_EF-3"/>
    <property type="match status" value="1"/>
</dbReference>
<reference evidence="6 7" key="1">
    <citation type="submission" date="2012-12" db="EMBL/GenBank/DDBJ databases">
        <title>Genome Assembly of Photobacterium sp. AK15.</title>
        <authorList>
            <person name="Khatri I."/>
            <person name="Vaidya B."/>
            <person name="Srinivas T.N.R."/>
            <person name="Subramanian S."/>
            <person name="Pinnaka A."/>
        </authorList>
    </citation>
    <scope>NUCLEOTIDE SEQUENCE [LARGE SCALE GENOMIC DNA]</scope>
    <source>
        <strain evidence="6 7">AK15</strain>
    </source>
</reference>
<dbReference type="Gene3D" id="3.40.50.300">
    <property type="entry name" value="P-loop containing nucleotide triphosphate hydrolases"/>
    <property type="match status" value="2"/>
</dbReference>
<dbReference type="AlphaFoldDB" id="L8JEK4"/>
<evidence type="ECO:0000256" key="4">
    <source>
        <dbReference type="SAM" id="MobiDB-lite"/>
    </source>
</evidence>
<organism evidence="6 7">
    <name type="scientific">Photobacterium marinum</name>
    <dbReference type="NCBI Taxonomy" id="1056511"/>
    <lineage>
        <taxon>Bacteria</taxon>
        <taxon>Pseudomonadati</taxon>
        <taxon>Pseudomonadota</taxon>
        <taxon>Gammaproteobacteria</taxon>
        <taxon>Vibrionales</taxon>
        <taxon>Vibrionaceae</taxon>
        <taxon>Photobacterium</taxon>
    </lineage>
</organism>
<dbReference type="GO" id="GO:0016887">
    <property type="term" value="F:ATP hydrolysis activity"/>
    <property type="evidence" value="ECO:0007669"/>
    <property type="project" value="InterPro"/>
</dbReference>
<dbReference type="Proteomes" id="UP000011134">
    <property type="component" value="Unassembled WGS sequence"/>
</dbReference>
<proteinExistence type="predicted"/>
<dbReference type="PANTHER" id="PTHR19211:SF6">
    <property type="entry name" value="BLL7188 PROTEIN"/>
    <property type="match status" value="1"/>
</dbReference>
<feature type="domain" description="AAA+ ATPase" evidence="5">
    <location>
        <begin position="211"/>
        <end position="372"/>
    </location>
</feature>
<feature type="compositionally biased region" description="Basic and acidic residues" evidence="4">
    <location>
        <begin position="108"/>
        <end position="119"/>
    </location>
</feature>
<dbReference type="InterPro" id="IPR050611">
    <property type="entry name" value="ABCF"/>
</dbReference>
<keyword evidence="1" id="KW-0677">Repeat</keyword>
<feature type="region of interest" description="Disordered" evidence="4">
    <location>
        <begin position="104"/>
        <end position="129"/>
    </location>
</feature>
<protein>
    <submittedName>
        <fullName evidence="6">ABC-type transport system, ATPase component</fullName>
    </submittedName>
</protein>
<dbReference type="SUPFAM" id="SSF52540">
    <property type="entry name" value="P-loop containing nucleoside triphosphate hydrolases"/>
    <property type="match status" value="2"/>
</dbReference>
<comment type="caution">
    <text evidence="6">The sequence shown here is derived from an EMBL/GenBank/DDBJ whole genome shotgun (WGS) entry which is preliminary data.</text>
</comment>
<sequence length="374" mass="42568">MQLWLLFNAAYEYLILDEPSNHLDSAGRQWLLSQIQSFSGGILLISHDRQLLEQVDSIMELTPDEMKYYGGNYSFYWQQKQLQQAAFDRSVASAENKVMQLQRQYQRNQEKAQQRESQGRKLRKSGSQSKLLLDGMRDSAQRSQSSRKVQFENQLYKAEQEVKALKRQQTQIKPQKMTVNSSDKRLSRVLVLQELRLAFGNDAWINLCVDYGDRLHLIGRNGCGKSTLLKTITGTLTPAAGQINCHVSLCYLDQHFSLLDEQQTVLQNLQRLCPEQKEPELRTLAAGVGFRRERVHLPVSDLSGGERMKIALLAVSHQQGDMLLLLDEPDNHLDIESKMILAQALRNYQGCMILISHDDSFVSEVGITGTITVG</sequence>
<dbReference type="InterPro" id="IPR027417">
    <property type="entry name" value="P-loop_NTPase"/>
</dbReference>
<accession>L8JEK4</accession>
<dbReference type="SMART" id="SM00382">
    <property type="entry name" value="AAA"/>
    <property type="match status" value="1"/>
</dbReference>
<dbReference type="EMBL" id="AMZO01000006">
    <property type="protein sequence ID" value="ELR66683.1"/>
    <property type="molecule type" value="Genomic_DNA"/>
</dbReference>
<dbReference type="Pfam" id="PF00005">
    <property type="entry name" value="ABC_tran"/>
    <property type="match status" value="1"/>
</dbReference>
<dbReference type="GO" id="GO:0005524">
    <property type="term" value="F:ATP binding"/>
    <property type="evidence" value="ECO:0007669"/>
    <property type="project" value="UniProtKB-KW"/>
</dbReference>
<evidence type="ECO:0000256" key="3">
    <source>
        <dbReference type="ARBA" id="ARBA00022840"/>
    </source>
</evidence>
<gene>
    <name evidence="6" type="ORF">C942_04381</name>
</gene>
<evidence type="ECO:0000259" key="5">
    <source>
        <dbReference type="SMART" id="SM00382"/>
    </source>
</evidence>
<evidence type="ECO:0000256" key="1">
    <source>
        <dbReference type="ARBA" id="ARBA00022737"/>
    </source>
</evidence>